<sequence length="483" mass="55022">MNPKLKKALPLLYLLLAAIVVIAMIPKETYNDPDTFWHIELGNYMMDHHVVLHHAIHTFYNDKLSYIPHEFGFQLIVAALYDAFGWPGTYLLTAICLFLLLLGLYRLAMVSRKELGLDEHHFLLFLLVLIVGAFVYYNYFKIRPQMISSFLIVWFFIYLREFNLRPIKRYACAMIAISIGIANIHAGVWLVIAVFTAMGAAEALIERRLTRMKAATFLAVIAAGFLNVGGPANLLYIFTVTKNHFNMMINEWQPVYFANPVDPRTLLLLAFAMLLPFCMHRKPFRMMLMLGILYLGVSSYKQNLFMWLFMPYFAGTAAELLPYHRIFRIPYRKRWMMLGLAAGLAVNTIWIFASPPEVNAKQYPVDEMNYVNAHGSAGTRPRVIAPYGASGYVMSHGADVLCDGRQDPFVTSASKGVFGYTAFERSMKGFSDILPDIVAYDKPDYVIVNTNSSSRLFRGWAASFGEPVYQGRYGSVFRIKRQG</sequence>
<feature type="transmembrane region" description="Helical" evidence="1">
    <location>
        <begin position="90"/>
        <end position="108"/>
    </location>
</feature>
<evidence type="ECO:0008006" key="4">
    <source>
        <dbReference type="Google" id="ProtNLM"/>
    </source>
</evidence>
<name>A0A6C0P521_9BACL</name>
<accession>A0A6C0P521</accession>
<dbReference type="Proteomes" id="UP000479114">
    <property type="component" value="Chromosome"/>
</dbReference>
<evidence type="ECO:0000313" key="3">
    <source>
        <dbReference type="Proteomes" id="UP000479114"/>
    </source>
</evidence>
<feature type="transmembrane region" description="Helical" evidence="1">
    <location>
        <begin position="142"/>
        <end position="159"/>
    </location>
</feature>
<evidence type="ECO:0000313" key="2">
    <source>
        <dbReference type="EMBL" id="QHW33644.1"/>
    </source>
</evidence>
<reference evidence="2 3" key="1">
    <citation type="submission" date="2020-02" db="EMBL/GenBank/DDBJ databases">
        <title>Paenibacillus sp. nov., isolated from rhizosphere soil of tomato.</title>
        <authorList>
            <person name="Weon H.-Y."/>
            <person name="Lee S.A."/>
        </authorList>
    </citation>
    <scope>NUCLEOTIDE SEQUENCE [LARGE SCALE GENOMIC DNA]</scope>
    <source>
        <strain evidence="2 3">14171R-81</strain>
    </source>
</reference>
<dbReference type="EMBL" id="CP048286">
    <property type="protein sequence ID" value="QHW33644.1"/>
    <property type="molecule type" value="Genomic_DNA"/>
</dbReference>
<feature type="transmembrane region" description="Helical" evidence="1">
    <location>
        <begin position="215"/>
        <end position="238"/>
    </location>
</feature>
<keyword evidence="3" id="KW-1185">Reference proteome</keyword>
<keyword evidence="1" id="KW-1133">Transmembrane helix</keyword>
<protein>
    <recommendedName>
        <fullName evidence="4">Glycosyltransferase RgtA/B/C/D-like domain-containing protein</fullName>
    </recommendedName>
</protein>
<organism evidence="2 3">
    <name type="scientific">Paenibacillus rhizovicinus</name>
    <dbReference type="NCBI Taxonomy" id="2704463"/>
    <lineage>
        <taxon>Bacteria</taxon>
        <taxon>Bacillati</taxon>
        <taxon>Bacillota</taxon>
        <taxon>Bacilli</taxon>
        <taxon>Bacillales</taxon>
        <taxon>Paenibacillaceae</taxon>
        <taxon>Paenibacillus</taxon>
    </lineage>
</organism>
<feature type="transmembrane region" description="Helical" evidence="1">
    <location>
        <begin position="335"/>
        <end position="353"/>
    </location>
</feature>
<feature type="transmembrane region" description="Helical" evidence="1">
    <location>
        <begin position="266"/>
        <end position="284"/>
    </location>
</feature>
<evidence type="ECO:0000256" key="1">
    <source>
        <dbReference type="SAM" id="Phobius"/>
    </source>
</evidence>
<keyword evidence="1" id="KW-0472">Membrane</keyword>
<proteinExistence type="predicted"/>
<keyword evidence="1" id="KW-0812">Transmembrane</keyword>
<dbReference type="AlphaFoldDB" id="A0A6C0P521"/>
<dbReference type="KEGG" id="prz:GZH47_24480"/>
<feature type="transmembrane region" description="Helical" evidence="1">
    <location>
        <begin position="304"/>
        <end position="323"/>
    </location>
</feature>
<feature type="transmembrane region" description="Helical" evidence="1">
    <location>
        <begin position="171"/>
        <end position="195"/>
    </location>
</feature>
<feature type="transmembrane region" description="Helical" evidence="1">
    <location>
        <begin position="120"/>
        <end position="136"/>
    </location>
</feature>
<gene>
    <name evidence="2" type="ORF">GZH47_24480</name>
</gene>
<dbReference type="RefSeq" id="WP_162643642.1">
    <property type="nucleotide sequence ID" value="NZ_CP048286.1"/>
</dbReference>